<feature type="transmembrane region" description="Helical" evidence="1">
    <location>
        <begin position="26"/>
        <end position="44"/>
    </location>
</feature>
<accession>A0A4S4NPH7</accession>
<evidence type="ECO:0008006" key="4">
    <source>
        <dbReference type="Google" id="ProtNLM"/>
    </source>
</evidence>
<sequence>MKYFHLLVAVLFLLFAYWQLNDPDWPLWVLMYGSVAVIAGWSAVAQPPRLLIFVALTASALWMGSLIPDLIEWINDGMPTIAGQMKAESPYIELTREFFGLLICTLALIGYVVVSRDRVQPIAGK</sequence>
<dbReference type="InterPro" id="IPR029377">
    <property type="entry name" value="TMEM220"/>
</dbReference>
<keyword evidence="3" id="KW-1185">Reference proteome</keyword>
<dbReference type="Pfam" id="PF15071">
    <property type="entry name" value="TMEM220"/>
    <property type="match status" value="1"/>
</dbReference>
<proteinExistence type="predicted"/>
<reference evidence="2 3" key="1">
    <citation type="submission" date="2019-04" db="EMBL/GenBank/DDBJ databases">
        <title>Lewinella litorea sp. nov., isolated from a marine sand.</title>
        <authorList>
            <person name="Yoon J.-H."/>
        </authorList>
    </citation>
    <scope>NUCLEOTIDE SEQUENCE [LARGE SCALE GENOMIC DNA]</scope>
    <source>
        <strain evidence="2 3">HSMS-39</strain>
    </source>
</reference>
<feature type="transmembrane region" description="Helical" evidence="1">
    <location>
        <begin position="51"/>
        <end position="71"/>
    </location>
</feature>
<gene>
    <name evidence="2" type="ORF">E4021_06000</name>
</gene>
<comment type="caution">
    <text evidence="2">The sequence shown here is derived from an EMBL/GenBank/DDBJ whole genome shotgun (WGS) entry which is preliminary data.</text>
</comment>
<dbReference type="AlphaFoldDB" id="A0A4S4NPH7"/>
<dbReference type="Proteomes" id="UP000308528">
    <property type="component" value="Unassembled WGS sequence"/>
</dbReference>
<keyword evidence="1" id="KW-1133">Transmembrane helix</keyword>
<protein>
    <recommendedName>
        <fullName evidence="4">Transmembrane family 220 protein</fullName>
    </recommendedName>
</protein>
<keyword evidence="1" id="KW-0472">Membrane</keyword>
<evidence type="ECO:0000256" key="1">
    <source>
        <dbReference type="SAM" id="Phobius"/>
    </source>
</evidence>
<name>A0A4S4NPH7_9BACT</name>
<evidence type="ECO:0000313" key="2">
    <source>
        <dbReference type="EMBL" id="THH40288.1"/>
    </source>
</evidence>
<organism evidence="2 3">
    <name type="scientific">Neolewinella litorea</name>
    <dbReference type="NCBI Taxonomy" id="2562452"/>
    <lineage>
        <taxon>Bacteria</taxon>
        <taxon>Pseudomonadati</taxon>
        <taxon>Bacteroidota</taxon>
        <taxon>Saprospiria</taxon>
        <taxon>Saprospirales</taxon>
        <taxon>Lewinellaceae</taxon>
        <taxon>Neolewinella</taxon>
    </lineage>
</organism>
<dbReference type="RefSeq" id="WP_136457403.1">
    <property type="nucleotide sequence ID" value="NZ_SRSF01000002.1"/>
</dbReference>
<dbReference type="EMBL" id="SRSF01000002">
    <property type="protein sequence ID" value="THH40288.1"/>
    <property type="molecule type" value="Genomic_DNA"/>
</dbReference>
<evidence type="ECO:0000313" key="3">
    <source>
        <dbReference type="Proteomes" id="UP000308528"/>
    </source>
</evidence>
<dbReference type="OrthoDB" id="329078at2"/>
<keyword evidence="1" id="KW-0812">Transmembrane</keyword>
<feature type="transmembrane region" description="Helical" evidence="1">
    <location>
        <begin position="98"/>
        <end position="115"/>
    </location>
</feature>